<dbReference type="Proteomes" id="UP000663873">
    <property type="component" value="Unassembled WGS sequence"/>
</dbReference>
<keyword evidence="2" id="KW-1185">Reference proteome</keyword>
<organism evidence="1 2">
    <name type="scientific">Rotaria socialis</name>
    <dbReference type="NCBI Taxonomy" id="392032"/>
    <lineage>
        <taxon>Eukaryota</taxon>
        <taxon>Metazoa</taxon>
        <taxon>Spiralia</taxon>
        <taxon>Gnathifera</taxon>
        <taxon>Rotifera</taxon>
        <taxon>Eurotatoria</taxon>
        <taxon>Bdelloidea</taxon>
        <taxon>Philodinida</taxon>
        <taxon>Philodinidae</taxon>
        <taxon>Rotaria</taxon>
    </lineage>
</organism>
<feature type="non-terminal residue" evidence="1">
    <location>
        <position position="1"/>
    </location>
</feature>
<dbReference type="AlphaFoldDB" id="A0A821SGD1"/>
<gene>
    <name evidence="1" type="ORF">UJA718_LOCUS43757</name>
</gene>
<dbReference type="EMBL" id="CAJOBP010063114">
    <property type="protein sequence ID" value="CAF4857967.1"/>
    <property type="molecule type" value="Genomic_DNA"/>
</dbReference>
<evidence type="ECO:0000313" key="1">
    <source>
        <dbReference type="EMBL" id="CAF4857967.1"/>
    </source>
</evidence>
<comment type="caution">
    <text evidence="1">The sequence shown here is derived from an EMBL/GenBank/DDBJ whole genome shotgun (WGS) entry which is preliminary data.</text>
</comment>
<protein>
    <submittedName>
        <fullName evidence="1">Uncharacterized protein</fullName>
    </submittedName>
</protein>
<feature type="non-terminal residue" evidence="1">
    <location>
        <position position="98"/>
    </location>
</feature>
<accession>A0A821SGD1</accession>
<proteinExistence type="predicted"/>
<name>A0A821SGD1_9BILA</name>
<sequence length="98" mass="11082">RVNASNDKHEDSTIIQISKQSVPELIEQQTSIEENSFIMNNKQDNDTFLPSEDQPVTSKENNTMIEEISNQQNDISIEEHSKTIIKNTNAVVDVPVNV</sequence>
<reference evidence="1" key="1">
    <citation type="submission" date="2021-02" db="EMBL/GenBank/DDBJ databases">
        <authorList>
            <person name="Nowell W R."/>
        </authorList>
    </citation>
    <scope>NUCLEOTIDE SEQUENCE</scope>
</reference>
<evidence type="ECO:0000313" key="2">
    <source>
        <dbReference type="Proteomes" id="UP000663873"/>
    </source>
</evidence>